<dbReference type="SUPFAM" id="SSF52058">
    <property type="entry name" value="L domain-like"/>
    <property type="match status" value="1"/>
</dbReference>
<sequence length="1377" mass="155332">MRLFQVAFVFIAIALKVKAKEEDVQDSSNLFTSGLKESIFKVIDTGLNAIDVVPIVEDGVNPGAKLCNVVPTVKCVVKATGQDCANLMVSKDQCRPMDMNFTFKYCNKDDREVEIFPGTGPGKTKALIDTIPVAGFNANPVKPGQCRELTVTRSIDTCRKFFSASFEFNGRRGLDWRNGDYCYGFDFLRVFIKRPCALTSDVSQCKIQGQDCDSIIIPMDECNEKEPAEMEFTFCNKEKTPVKVRKQKFKAAIDLLPVSGFDLSDIEPKSCRTVVETREINTCKRFFSRRLNIEGWKESGTGDYCNGYDFERVYFRRPMDADPPKYDSPCQVTSQVTCKIAGTNTDCDDIVVPLSECEEDKEMTFEFEYCNLEESGFVDLDFRSNARVETSFVRDLDISILAPGECRTHRETRKINTCKRFFSARLNIEGRRESIVGDYCGAFDFYRSYIKRPASDDGFLADECDIRSKVSCTIEETGEDCGDIVVPLSECNEKTPMLFTFEYCNGEDESAIDLRPEGSVARVETIGIAGLNFSDMAPKECRRLIRRREINTCKRFFSARLGVEGKRTEDGVYCYAWDFYREYIARFKKPSLPAPGGDDGPCAITSKVSCTFDATGQACEDVVIPLSECEESAPATFIYEYCNFNDSEDIEFKVSNTRALIETDNVTSEFNLSNLDAGSCRRRVVRYNINTCKRFISARLNIEGWRGGDRNDYCQAYDFLRTYFGRPTDGPFPPVVAPTPNDTPTISPPSVQPPSVQPPSVQPPSVPPPTDKCDISAKVSCAVDATGEPCDDITVALDECDEETSISFTFEYCNRESTSFVDLFERKTFGLVEMIEVDVDRRDMMPGECRTRSVSRKINTCKRFFSASLKVEGLRNGTKNDYCYAYDFKRVYVKRPGPPNPNPRTECDVSAKIECVHDSTNTSCDSLTIPETDCKENDPITFNFVMCSDDPSYEVVLRDEKTLAEIENISVDNLDKSNLRPGECRRLQVKRKVNTCKSFFSAEFKVEGKRPSVDGFCFAYDFLRVYLRGPTASPTFSPTLSPSLSTMPSEAPITCNGLTPEQKEQRILEVISTISDPEDFKDKNSPQSKARDWLIEEDQFDIFCANACSRDGTKDSAGIHQRYTIVLFYFATNGDDWITCGRKSADCRPEITTKSNDPIPYYVNNIKWLDPLVSECQWGGLACKKRDDCIDRIEFEANNVHGELPYELEQLNGMRYLYLEGARGDTDYNSGNLKFLKGPIPEQYSNLDQLIILDLNYNELDGTIPEKIYGMTQLQTLDINHNRLRGPISSNIGNLVDLRFLQLDNNEFTGAIPEDIANARMLVNADFHRNNFDGWVPNSLCDLLGISNRLIRLSSDCGGRDPEVQCSCCTNCFSDEF</sequence>
<keyword evidence="6" id="KW-1185">Reference proteome</keyword>
<feature type="region of interest" description="Disordered" evidence="3">
    <location>
        <begin position="731"/>
        <end position="769"/>
    </location>
</feature>
<dbReference type="Proteomes" id="UP001054902">
    <property type="component" value="Unassembled WGS sequence"/>
</dbReference>
<dbReference type="PANTHER" id="PTHR48059">
    <property type="entry name" value="POLYGALACTURONASE INHIBITOR 1"/>
    <property type="match status" value="1"/>
</dbReference>
<dbReference type="EMBL" id="BLLK01000058">
    <property type="protein sequence ID" value="GFH57322.1"/>
    <property type="molecule type" value="Genomic_DNA"/>
</dbReference>
<reference evidence="5 6" key="1">
    <citation type="journal article" date="2021" name="Sci. Rep.">
        <title>The genome of the diatom Chaetoceros tenuissimus carries an ancient integrated fragment of an extant virus.</title>
        <authorList>
            <person name="Hongo Y."/>
            <person name="Kimura K."/>
            <person name="Takaki Y."/>
            <person name="Yoshida Y."/>
            <person name="Baba S."/>
            <person name="Kobayashi G."/>
            <person name="Nagasaki K."/>
            <person name="Hano T."/>
            <person name="Tomaru Y."/>
        </authorList>
    </citation>
    <scope>NUCLEOTIDE SEQUENCE [LARGE SCALE GENOMIC DNA]</scope>
    <source>
        <strain evidence="5 6">NIES-3715</strain>
    </source>
</reference>
<evidence type="ECO:0000313" key="5">
    <source>
        <dbReference type="EMBL" id="GFH57322.1"/>
    </source>
</evidence>
<evidence type="ECO:0000256" key="1">
    <source>
        <dbReference type="ARBA" id="ARBA00004196"/>
    </source>
</evidence>
<accession>A0AAD3D4G1</accession>
<proteinExistence type="predicted"/>
<protein>
    <recommendedName>
        <fullName evidence="7">L domain-like protein</fullName>
    </recommendedName>
</protein>
<evidence type="ECO:0008006" key="7">
    <source>
        <dbReference type="Google" id="ProtNLM"/>
    </source>
</evidence>
<dbReference type="Gene3D" id="3.80.10.10">
    <property type="entry name" value="Ribonuclease Inhibitor"/>
    <property type="match status" value="1"/>
</dbReference>
<evidence type="ECO:0000256" key="2">
    <source>
        <dbReference type="ARBA" id="ARBA00022737"/>
    </source>
</evidence>
<dbReference type="InterPro" id="IPR051848">
    <property type="entry name" value="PGIP"/>
</dbReference>
<evidence type="ECO:0000313" key="6">
    <source>
        <dbReference type="Proteomes" id="UP001054902"/>
    </source>
</evidence>
<name>A0AAD3D4G1_9STRA</name>
<gene>
    <name evidence="5" type="ORF">CTEN210_13798</name>
</gene>
<dbReference type="InterPro" id="IPR032675">
    <property type="entry name" value="LRR_dom_sf"/>
</dbReference>
<evidence type="ECO:0000256" key="3">
    <source>
        <dbReference type="SAM" id="MobiDB-lite"/>
    </source>
</evidence>
<dbReference type="InterPro" id="IPR001611">
    <property type="entry name" value="Leu-rich_rpt"/>
</dbReference>
<feature type="chain" id="PRO_5042095644" description="L domain-like protein" evidence="4">
    <location>
        <begin position="20"/>
        <end position="1377"/>
    </location>
</feature>
<organism evidence="5 6">
    <name type="scientific">Chaetoceros tenuissimus</name>
    <dbReference type="NCBI Taxonomy" id="426638"/>
    <lineage>
        <taxon>Eukaryota</taxon>
        <taxon>Sar</taxon>
        <taxon>Stramenopiles</taxon>
        <taxon>Ochrophyta</taxon>
        <taxon>Bacillariophyta</taxon>
        <taxon>Coscinodiscophyceae</taxon>
        <taxon>Chaetocerotophycidae</taxon>
        <taxon>Chaetocerotales</taxon>
        <taxon>Chaetocerotaceae</taxon>
        <taxon>Chaetoceros</taxon>
    </lineage>
</organism>
<dbReference type="PANTHER" id="PTHR48059:SF30">
    <property type="entry name" value="OS06G0587000 PROTEIN"/>
    <property type="match status" value="1"/>
</dbReference>
<evidence type="ECO:0000256" key="4">
    <source>
        <dbReference type="SAM" id="SignalP"/>
    </source>
</evidence>
<dbReference type="Pfam" id="PF00560">
    <property type="entry name" value="LRR_1"/>
    <property type="match status" value="2"/>
</dbReference>
<keyword evidence="2" id="KW-0677">Repeat</keyword>
<keyword evidence="4" id="KW-0732">Signal</keyword>
<comment type="caution">
    <text evidence="5">The sequence shown here is derived from an EMBL/GenBank/DDBJ whole genome shotgun (WGS) entry which is preliminary data.</text>
</comment>
<feature type="signal peptide" evidence="4">
    <location>
        <begin position="1"/>
        <end position="19"/>
    </location>
</feature>
<dbReference type="FunFam" id="3.80.10.10:FF:000383">
    <property type="entry name" value="Leucine-rich repeat receptor protein kinase EMS1"/>
    <property type="match status" value="1"/>
</dbReference>
<feature type="compositionally biased region" description="Pro residues" evidence="3">
    <location>
        <begin position="746"/>
        <end position="769"/>
    </location>
</feature>
<comment type="subcellular location">
    <subcellularLocation>
        <location evidence="1">Cell envelope</location>
    </subcellularLocation>
</comment>